<dbReference type="EMBL" id="OU015568">
    <property type="protein sequence ID" value="CAG5082973.1"/>
    <property type="molecule type" value="Genomic_DNA"/>
</dbReference>
<evidence type="ECO:0000259" key="3">
    <source>
        <dbReference type="PROSITE" id="PS01180"/>
    </source>
</evidence>
<sequence>MANPSPSTHSCYWSSHYVLVGNDYFCGHFNSIPPKIVKPALDGNEASLLIRFYNSYHEGKFQLSIKSETTTDIHYRGSYNICSGSLNNSLELTNDKDYITIHSPNYPQVYEFWINCIAQIKSNLMLTLIFHDFQFYNFPPCSVYLSINDVKYCGHDIPEPIIINSSPNMTQFDLDFNTRSDWFLPDYDEGNDGMRDVYKSFVAANSSLASEFSAMYTNLTGEDEENFNGLLILRFSAARQTGKKRKRSEEEDYDVSVTIAAGFELNKKYLIPFNVSKKCSDPVKIDFNGIDKGSRDAIGCDLAENASSLEKMARTAINEAISEIDIVKGPPSLVIYSEPGTFLITELNYRAGEDVNGRAIIYNPVNTGKTRNEKLSENQGKGCLPG</sequence>
<evidence type="ECO:0000313" key="5">
    <source>
        <dbReference type="Proteomes" id="UP001158576"/>
    </source>
</evidence>
<dbReference type="InterPro" id="IPR000859">
    <property type="entry name" value="CUB_dom"/>
</dbReference>
<evidence type="ECO:0000256" key="1">
    <source>
        <dbReference type="ARBA" id="ARBA00023157"/>
    </source>
</evidence>
<organism evidence="4 5">
    <name type="scientific">Oikopleura dioica</name>
    <name type="common">Tunicate</name>
    <dbReference type="NCBI Taxonomy" id="34765"/>
    <lineage>
        <taxon>Eukaryota</taxon>
        <taxon>Metazoa</taxon>
        <taxon>Chordata</taxon>
        <taxon>Tunicata</taxon>
        <taxon>Appendicularia</taxon>
        <taxon>Copelata</taxon>
        <taxon>Oikopleuridae</taxon>
        <taxon>Oikopleura</taxon>
    </lineage>
</organism>
<dbReference type="PROSITE" id="PS01180">
    <property type="entry name" value="CUB"/>
    <property type="match status" value="1"/>
</dbReference>
<dbReference type="SUPFAM" id="SSF49854">
    <property type="entry name" value="Spermadhesin, CUB domain"/>
    <property type="match status" value="1"/>
</dbReference>
<dbReference type="CDD" id="cd00041">
    <property type="entry name" value="CUB"/>
    <property type="match status" value="1"/>
</dbReference>
<protein>
    <submittedName>
        <fullName evidence="4">Oidioi.mRNA.OKI2018_I69.PAR.g10247.t1.cds</fullName>
    </submittedName>
</protein>
<evidence type="ECO:0000313" key="4">
    <source>
        <dbReference type="EMBL" id="CAG5082973.1"/>
    </source>
</evidence>
<keyword evidence="1" id="KW-1015">Disulfide bond</keyword>
<feature type="domain" description="CUB" evidence="3">
    <location>
        <begin position="82"/>
        <end position="208"/>
    </location>
</feature>
<evidence type="ECO:0000256" key="2">
    <source>
        <dbReference type="PROSITE-ProRule" id="PRU00059"/>
    </source>
</evidence>
<keyword evidence="5" id="KW-1185">Reference proteome</keyword>
<reference evidence="4 5" key="1">
    <citation type="submission" date="2021-04" db="EMBL/GenBank/DDBJ databases">
        <authorList>
            <person name="Bliznina A."/>
        </authorList>
    </citation>
    <scope>NUCLEOTIDE SEQUENCE [LARGE SCALE GENOMIC DNA]</scope>
</reference>
<comment type="caution">
    <text evidence="2">Lacks conserved residue(s) required for the propagation of feature annotation.</text>
</comment>
<gene>
    <name evidence="4" type="ORF">OKIOD_LOCUS1805</name>
</gene>
<dbReference type="Proteomes" id="UP001158576">
    <property type="component" value="Chromosome PAR"/>
</dbReference>
<proteinExistence type="predicted"/>
<accession>A0ABN7RSS0</accession>
<dbReference type="InterPro" id="IPR035914">
    <property type="entry name" value="Sperma_CUB_dom_sf"/>
</dbReference>
<dbReference type="Gene3D" id="2.60.120.290">
    <property type="entry name" value="Spermadhesin, CUB domain"/>
    <property type="match status" value="1"/>
</dbReference>
<name>A0ABN7RSS0_OIKDI</name>